<accession>A0ABW4LM65</accession>
<organism evidence="1 2">
    <name type="scientific">Bacillus salitolerans</name>
    <dbReference type="NCBI Taxonomy" id="1437434"/>
    <lineage>
        <taxon>Bacteria</taxon>
        <taxon>Bacillati</taxon>
        <taxon>Bacillota</taxon>
        <taxon>Bacilli</taxon>
        <taxon>Bacillales</taxon>
        <taxon>Bacillaceae</taxon>
        <taxon>Bacillus</taxon>
    </lineage>
</organism>
<keyword evidence="2" id="KW-1185">Reference proteome</keyword>
<gene>
    <name evidence="1" type="ORF">ACFSCX_06805</name>
</gene>
<dbReference type="RefSeq" id="WP_377927422.1">
    <property type="nucleotide sequence ID" value="NZ_JBHUEM010000005.1"/>
</dbReference>
<proteinExistence type="predicted"/>
<dbReference type="Proteomes" id="UP001597214">
    <property type="component" value="Unassembled WGS sequence"/>
</dbReference>
<protein>
    <submittedName>
        <fullName evidence="1">Uncharacterized protein</fullName>
    </submittedName>
</protein>
<comment type="caution">
    <text evidence="1">The sequence shown here is derived from an EMBL/GenBank/DDBJ whole genome shotgun (WGS) entry which is preliminary data.</text>
</comment>
<name>A0ABW4LM65_9BACI</name>
<evidence type="ECO:0000313" key="1">
    <source>
        <dbReference type="EMBL" id="MFD1736274.1"/>
    </source>
</evidence>
<evidence type="ECO:0000313" key="2">
    <source>
        <dbReference type="Proteomes" id="UP001597214"/>
    </source>
</evidence>
<dbReference type="EMBL" id="JBHUEM010000005">
    <property type="protein sequence ID" value="MFD1736274.1"/>
    <property type="molecule type" value="Genomic_DNA"/>
</dbReference>
<sequence>MKEKFIVKSYWCKADKLQESMNEHYKNGYYPKEIKMNPYQDEVEGFIIYELKD</sequence>
<reference evidence="2" key="1">
    <citation type="journal article" date="2019" name="Int. J. Syst. Evol. Microbiol.">
        <title>The Global Catalogue of Microorganisms (GCM) 10K type strain sequencing project: providing services to taxonomists for standard genome sequencing and annotation.</title>
        <authorList>
            <consortium name="The Broad Institute Genomics Platform"/>
            <consortium name="The Broad Institute Genome Sequencing Center for Infectious Disease"/>
            <person name="Wu L."/>
            <person name="Ma J."/>
        </authorList>
    </citation>
    <scope>NUCLEOTIDE SEQUENCE [LARGE SCALE GENOMIC DNA]</scope>
    <source>
        <strain evidence="2">CCUG 49339</strain>
    </source>
</reference>